<dbReference type="RefSeq" id="WP_046765545.1">
    <property type="nucleotide sequence ID" value="NZ_LBIC01000010.1"/>
</dbReference>
<keyword evidence="2" id="KW-1185">Reference proteome</keyword>
<organism evidence="1 2">
    <name type="scientific">Sphingobium chungbukense</name>
    <dbReference type="NCBI Taxonomy" id="56193"/>
    <lineage>
        <taxon>Bacteria</taxon>
        <taxon>Pseudomonadati</taxon>
        <taxon>Pseudomonadota</taxon>
        <taxon>Alphaproteobacteria</taxon>
        <taxon>Sphingomonadales</taxon>
        <taxon>Sphingomonadaceae</taxon>
        <taxon>Sphingobium</taxon>
    </lineage>
</organism>
<dbReference type="AlphaFoldDB" id="A0A0M3AK45"/>
<proteinExistence type="predicted"/>
<name>A0A0M3AK45_9SPHN</name>
<dbReference type="PATRIC" id="fig|56193.3.peg.4235"/>
<evidence type="ECO:0000313" key="2">
    <source>
        <dbReference type="Proteomes" id="UP000033874"/>
    </source>
</evidence>
<accession>A0A0M3AK45</accession>
<gene>
    <name evidence="1" type="ORF">YP76_20150</name>
</gene>
<reference evidence="1 2" key="1">
    <citation type="submission" date="2015-04" db="EMBL/GenBank/DDBJ databases">
        <title>Genome sequence of aromatic hydrocarbons-degrading Sphingobium chungbukense DJ77.</title>
        <authorList>
            <person name="Kim Y.-C."/>
            <person name="Chae J.-C."/>
        </authorList>
    </citation>
    <scope>NUCLEOTIDE SEQUENCE [LARGE SCALE GENOMIC DNA]</scope>
    <source>
        <strain evidence="1 2">DJ77</strain>
    </source>
</reference>
<dbReference type="EMBL" id="LBIC01000010">
    <property type="protein sequence ID" value="KKW90467.1"/>
    <property type="molecule type" value="Genomic_DNA"/>
</dbReference>
<sequence>MTKMKSYAARIVEPHEPRYWTAQATGFRLIRLLDKYLILTHMCGRSITVARTSDERKFFTQEFHRVNGIAKRIARQIGHSNGYTILRARAVDSPAYRVVVEHEVIALAAEFCIEKTPQFLALQQFRADVERLANEEMRATAGASYELYARQFSAGCARTIDDLDPQLQPYAVAIALYHGYIEDEDERYADFGPGYCSLSGIDEEYCHCGRHP</sequence>
<protein>
    <submittedName>
        <fullName evidence="1">Uncharacterized protein</fullName>
    </submittedName>
</protein>
<comment type="caution">
    <text evidence="1">The sequence shown here is derived from an EMBL/GenBank/DDBJ whole genome shotgun (WGS) entry which is preliminary data.</text>
</comment>
<evidence type="ECO:0000313" key="1">
    <source>
        <dbReference type="EMBL" id="KKW90467.1"/>
    </source>
</evidence>
<dbReference type="Proteomes" id="UP000033874">
    <property type="component" value="Unassembled WGS sequence"/>
</dbReference>